<evidence type="ECO:0000313" key="2">
    <source>
        <dbReference type="Proteomes" id="UP000271650"/>
    </source>
</evidence>
<dbReference type="Proteomes" id="UP000271650">
    <property type="component" value="Chromosome"/>
</dbReference>
<name>A0ACD5HM17_9PROT</name>
<keyword evidence="2" id="KW-1185">Reference proteome</keyword>
<organism evidence="1 2">
    <name type="scientific">Acidithiobacillus sulfuriphilus</name>
    <dbReference type="NCBI Taxonomy" id="1867749"/>
    <lineage>
        <taxon>Bacteria</taxon>
        <taxon>Pseudomonadati</taxon>
        <taxon>Pseudomonadota</taxon>
        <taxon>Acidithiobacillia</taxon>
        <taxon>Acidithiobacillales</taxon>
        <taxon>Acidithiobacillaceae</taxon>
        <taxon>Acidithiobacillus</taxon>
    </lineage>
</organism>
<accession>A0ACD5HM17</accession>
<evidence type="ECO:0000313" key="1">
    <source>
        <dbReference type="EMBL" id="XRI76697.1"/>
    </source>
</evidence>
<protein>
    <submittedName>
        <fullName evidence="1">TadE/TadG family type IV pilus assembly protein</fullName>
    </submittedName>
</protein>
<proteinExistence type="predicted"/>
<sequence length="343" mass="36512">MRFFFGRLEKLIIPAKVGIQSGDVTGSRFRDGDVMEVFGGALGGIHPEPTASALRFRHPGRHSEAGASAVEFAIAAPALLLALLGTFQTALLYQARAQLEVATQEAVRAGTLHGAELQSIRDGLARGLTPLYTHGRDMTALAKGYAAAQVAAGQADIRILNPTREAFADFAEQTRDPPQGQWVRAIPVDHLGYRPTSAGSGLHVQDATLLKIQVTYVQPLIVPFINQIGRGVYHIQEGLGQLGVPQFFGIPLRPVIGADGQTRWGISMQAEALMRMQSPVLSDALPQRASLEQPQDGPDAGSPGDGDLQPMPTPGQTLPTMPDPEAPPPDHICNAGTENRPAP</sequence>
<reference evidence="1 2" key="1">
    <citation type="journal article" date="2019" name="Int. J. Syst. Evol. Microbiol.">
        <title>Acidithiobacillus sulfuriphilus sp. nov.: an extremely acidophilic sulfur-oxidizing chemolithotroph isolated from a neutral pH environment.</title>
        <authorList>
            <person name="Falagan C."/>
            <person name="Moya-Beltran A."/>
            <person name="Castro M."/>
            <person name="Quatrini R."/>
            <person name="Johnson D.B."/>
        </authorList>
    </citation>
    <scope>NUCLEOTIDE SEQUENCE [LARGE SCALE GENOMIC DNA]</scope>
    <source>
        <strain evidence="1 2">CJ-2</strain>
    </source>
</reference>
<dbReference type="EMBL" id="CP127527">
    <property type="protein sequence ID" value="XRI76697.1"/>
    <property type="molecule type" value="Genomic_DNA"/>
</dbReference>
<gene>
    <name evidence="1" type="ORF">EC580_012160</name>
</gene>